<gene>
    <name evidence="3" type="ORF">HLH25_08680</name>
    <name evidence="2" type="ORF">HLH26_08175</name>
</gene>
<feature type="signal peptide" evidence="1">
    <location>
        <begin position="1"/>
        <end position="21"/>
    </location>
</feature>
<evidence type="ECO:0000313" key="2">
    <source>
        <dbReference type="EMBL" id="MBB2164517.1"/>
    </source>
</evidence>
<dbReference type="CDD" id="cd00198">
    <property type="entry name" value="vWFA"/>
    <property type="match status" value="1"/>
</dbReference>
<proteinExistence type="predicted"/>
<sequence>MNNPKGRGALASPLAALVARAAASLPTETGATAAAGAQRQNGGFTVILADVSSSMAEYAGARRKCDILDDAIAPAVRDGAHVVAFGSYVKDLPAGARLPPPAGSTALHLALRHVEATRPRRLVVVSDGRPDDPAAALRAADRLGYVRIDVIYCGPDHDGEALRFMQRLARGGGAASAHDMAREPQRLANTLKRLAGPAGN</sequence>
<evidence type="ECO:0000313" key="5">
    <source>
        <dbReference type="Proteomes" id="UP000561077"/>
    </source>
</evidence>
<name>A0A7W4NSH5_9PROT</name>
<dbReference type="Gene3D" id="3.40.50.410">
    <property type="entry name" value="von Willebrand factor, type A domain"/>
    <property type="match status" value="1"/>
</dbReference>
<evidence type="ECO:0000313" key="3">
    <source>
        <dbReference type="EMBL" id="MBB2193716.1"/>
    </source>
</evidence>
<evidence type="ECO:0000313" key="4">
    <source>
        <dbReference type="Proteomes" id="UP000540490"/>
    </source>
</evidence>
<keyword evidence="4" id="KW-1185">Reference proteome</keyword>
<feature type="chain" id="PRO_5031384852" evidence="1">
    <location>
        <begin position="22"/>
        <end position="200"/>
    </location>
</feature>
<dbReference type="EMBL" id="JABEQN010000008">
    <property type="protein sequence ID" value="MBB2193716.1"/>
    <property type="molecule type" value="Genomic_DNA"/>
</dbReference>
<dbReference type="EMBL" id="JABEQO010000008">
    <property type="protein sequence ID" value="MBB2164517.1"/>
    <property type="molecule type" value="Genomic_DNA"/>
</dbReference>
<dbReference type="Proteomes" id="UP000540490">
    <property type="component" value="Unassembled WGS sequence"/>
</dbReference>
<reference evidence="4 5" key="1">
    <citation type="submission" date="2020-04" db="EMBL/GenBank/DDBJ databases">
        <title>Description of novel Gluconacetobacter.</title>
        <authorList>
            <person name="Sombolestani A."/>
        </authorList>
    </citation>
    <scope>NUCLEOTIDE SEQUENCE [LARGE SCALE GENOMIC DNA]</scope>
    <source>
        <strain evidence="3 4">LMG 1728</strain>
        <strain evidence="2 5">LMG 1731</strain>
    </source>
</reference>
<dbReference type="RefSeq" id="WP_182973678.1">
    <property type="nucleotide sequence ID" value="NZ_JABEQN010000008.1"/>
</dbReference>
<protein>
    <submittedName>
        <fullName evidence="2">VWA domain-containing protein</fullName>
    </submittedName>
</protein>
<dbReference type="Proteomes" id="UP000561077">
    <property type="component" value="Unassembled WGS sequence"/>
</dbReference>
<accession>A0A7W4NSH5</accession>
<dbReference type="InterPro" id="IPR036465">
    <property type="entry name" value="vWFA_dom_sf"/>
</dbReference>
<evidence type="ECO:0000256" key="1">
    <source>
        <dbReference type="SAM" id="SignalP"/>
    </source>
</evidence>
<organism evidence="2 5">
    <name type="scientific">Gluconacetobacter dulcium</name>
    <dbReference type="NCBI Taxonomy" id="2729096"/>
    <lineage>
        <taxon>Bacteria</taxon>
        <taxon>Pseudomonadati</taxon>
        <taxon>Pseudomonadota</taxon>
        <taxon>Alphaproteobacteria</taxon>
        <taxon>Acetobacterales</taxon>
        <taxon>Acetobacteraceae</taxon>
        <taxon>Gluconacetobacter</taxon>
    </lineage>
</organism>
<dbReference type="AlphaFoldDB" id="A0A7W4NSH5"/>
<comment type="caution">
    <text evidence="2">The sequence shown here is derived from an EMBL/GenBank/DDBJ whole genome shotgun (WGS) entry which is preliminary data.</text>
</comment>
<dbReference type="SUPFAM" id="SSF53300">
    <property type="entry name" value="vWA-like"/>
    <property type="match status" value="1"/>
</dbReference>
<keyword evidence="1" id="KW-0732">Signal</keyword>